<evidence type="ECO:0000259" key="3">
    <source>
        <dbReference type="Pfam" id="PF04892"/>
    </source>
</evidence>
<sequence length="1192" mass="128208">MPASAPVARNRYAAATLAWALFVLYGSLVPLDFQPRPDAWQAFLATPYLSLGVASRADWVANILLYLVLAYLATGAIQDDRRAPRILPLAAALSASLALAVGIEFLQLHFPPRTVSLNDLVAEFLGTGLGCGLWFASGRRLGAMWDRFVDGGTHSLRALLALYAIGYVAFSLFPYDFLVSKAELVTKLATNGALALGPAAGCGAGLGCGTKLLAEAMLAMPFGALLVIGAGSSRRVRTGAIGGFGAGVCLGLAIELMQILLASGTTQGISVLTRGLGAAWGASLARSAIAGRLRIEPDAARRVVFLGAPLYLLLALALNEVLPLRLQPLWAANEKLAALRFLPFYYHYYTSETAAVRSVLAIAGSYAPIGLAAALAYPGRRRAARAAILLAVALCLGIEVLKLFTAAKHPDPTNLLIAGASVWLVHALASRVLRRVQDASATAAPSLPRGPTPLWRFALGVALPVAALGAVVAATRPPASWSPADNGAHTTFPPPEALPALSLPGFRDAHPRLPHPSAANLAQLAARNPGYLAARRNAAGGGKGPVDAVAFAALAAPGSQDLGLLHRRLMDVRFTDRGDDQVKTLALAYDWLHAQWSYAERIALQDKLGEGCQYVIDFIRHERLSPYNAILYNSPLQALMACSIALYREHPRGDALMAFTHDLWTRRVLPVWRQVFGTHGGWHEGGEYVAVGIGQAVYTLPAMWLAATGEDLFTSETGLRSFLDFLVYRTRPDGTQIRSGDASNLQRHPPDAAPLALHYRHAAAYGLAAAPVAPTPTGWPWGPLSDATLTDSGAVAALPLSRRFDGIGLIVARSDWTPDATYVTFKAGDNFWSHSHLDQGAFTIDKGGPLAIDSGIYGPRYGSDHHMNYAYQTVAHNALTVTDPADDAPLPTPEGLRPIANDGGQRRVGSGWHVAPAPIDRDEWEQARELYHTGRIARFLDEDALTVAVADLTPAYTNTHSARGEALHRSRRVERAWRVFGYDRIDDVVVIYDDVRATDPAFRKRWLLHANSAPEVGNEGFVVSTPPRGAARTGGRLEAHVLLPQERRLLTTGGRGFEFFVDGRNYDEEGKLVEAMRRPPPAPEAGGWRVELMPAHDALEDRFLVVLLPTTAETRPAHRVRLLQRGGEVGCEIAGPRRTTRWWFTPGQLGARIEIGDAPSAKTYDLLDDSASPAAAPQTWLETLVDRLFATH</sequence>
<gene>
    <name evidence="6" type="ORF">U5817_20370</name>
</gene>
<dbReference type="PANTHER" id="PTHR28008:SF1">
    <property type="entry name" value="DOMAIN PROTEIN, PUTATIVE (AFU_ORTHOLOGUE AFUA_3G10980)-RELATED"/>
    <property type="match status" value="1"/>
</dbReference>
<dbReference type="EMBL" id="CP141259">
    <property type="protein sequence ID" value="WRL45534.1"/>
    <property type="molecule type" value="Genomic_DNA"/>
</dbReference>
<feature type="transmembrane region" description="Helical" evidence="2">
    <location>
        <begin position="12"/>
        <end position="31"/>
    </location>
</feature>
<reference evidence="6 7" key="1">
    <citation type="submission" date="2023-12" db="EMBL/GenBank/DDBJ databases">
        <title>A. evansii MAY27, complete genome.</title>
        <authorList>
            <person name="Wang Y."/>
        </authorList>
    </citation>
    <scope>NUCLEOTIDE SEQUENCE [LARGE SCALE GENOMIC DNA]</scope>
    <source>
        <strain evidence="6 7">MAY27</strain>
    </source>
</reference>
<feature type="transmembrane region" description="Helical" evidence="2">
    <location>
        <begin position="240"/>
        <end position="260"/>
    </location>
</feature>
<feature type="transmembrane region" description="Helical" evidence="2">
    <location>
        <begin position="59"/>
        <end position="77"/>
    </location>
</feature>
<dbReference type="InterPro" id="IPR008929">
    <property type="entry name" value="Chondroitin_lyas"/>
</dbReference>
<evidence type="ECO:0000313" key="6">
    <source>
        <dbReference type="EMBL" id="WRL45534.1"/>
    </source>
</evidence>
<feature type="transmembrane region" description="Helical" evidence="2">
    <location>
        <begin position="303"/>
        <end position="322"/>
    </location>
</feature>
<evidence type="ECO:0000259" key="5">
    <source>
        <dbReference type="Pfam" id="PF16332"/>
    </source>
</evidence>
<feature type="transmembrane region" description="Helical" evidence="2">
    <location>
        <begin position="158"/>
        <end position="175"/>
    </location>
</feature>
<evidence type="ECO:0000256" key="1">
    <source>
        <dbReference type="ARBA" id="ARBA00004196"/>
    </source>
</evidence>
<dbReference type="Pfam" id="PF07940">
    <property type="entry name" value="Hepar_II_III_C"/>
    <property type="match status" value="1"/>
</dbReference>
<feature type="transmembrane region" description="Helical" evidence="2">
    <location>
        <begin position="354"/>
        <end position="375"/>
    </location>
</feature>
<comment type="subcellular location">
    <subcellularLocation>
        <location evidence="1">Cell envelope</location>
    </subcellularLocation>
</comment>
<dbReference type="Pfam" id="PF16332">
    <property type="entry name" value="DUF4962"/>
    <property type="match status" value="1"/>
</dbReference>
<feature type="domain" description="VanZ-like" evidence="3">
    <location>
        <begin position="28"/>
        <end position="135"/>
    </location>
</feature>
<feature type="transmembrane region" description="Helical" evidence="2">
    <location>
        <begin position="89"/>
        <end position="108"/>
    </location>
</feature>
<feature type="domain" description="Heparinase II N-terminal" evidence="5">
    <location>
        <begin position="582"/>
        <end position="744"/>
    </location>
</feature>
<dbReference type="RefSeq" id="WP_407278603.1">
    <property type="nucleotide sequence ID" value="NZ_CP141259.1"/>
</dbReference>
<organism evidence="6 7">
    <name type="scientific">Aromatoleum evansii</name>
    <name type="common">Azoarcus evansii</name>
    <dbReference type="NCBI Taxonomy" id="59406"/>
    <lineage>
        <taxon>Bacteria</taxon>
        <taxon>Pseudomonadati</taxon>
        <taxon>Pseudomonadota</taxon>
        <taxon>Betaproteobacteria</taxon>
        <taxon>Rhodocyclales</taxon>
        <taxon>Rhodocyclaceae</taxon>
        <taxon>Aromatoleum</taxon>
    </lineage>
</organism>
<evidence type="ECO:0000313" key="7">
    <source>
        <dbReference type="Proteomes" id="UP001626593"/>
    </source>
</evidence>
<evidence type="ECO:0000259" key="4">
    <source>
        <dbReference type="Pfam" id="PF07940"/>
    </source>
</evidence>
<feature type="domain" description="Heparinase II/III-like C-terminal" evidence="4">
    <location>
        <begin position="800"/>
        <end position="886"/>
    </location>
</feature>
<feature type="transmembrane region" description="Helical" evidence="2">
    <location>
        <begin position="120"/>
        <end position="137"/>
    </location>
</feature>
<protein>
    <submittedName>
        <fullName evidence="6">VanZ family protein</fullName>
    </submittedName>
</protein>
<proteinExistence type="predicted"/>
<keyword evidence="2" id="KW-1133">Transmembrane helix</keyword>
<evidence type="ECO:0000256" key="2">
    <source>
        <dbReference type="SAM" id="Phobius"/>
    </source>
</evidence>
<keyword evidence="7" id="KW-1185">Reference proteome</keyword>
<dbReference type="Proteomes" id="UP001626593">
    <property type="component" value="Chromosome"/>
</dbReference>
<feature type="transmembrane region" description="Helical" evidence="2">
    <location>
        <begin position="195"/>
        <end position="228"/>
    </location>
</feature>
<feature type="transmembrane region" description="Helical" evidence="2">
    <location>
        <begin position="454"/>
        <end position="474"/>
    </location>
</feature>
<feature type="transmembrane region" description="Helical" evidence="2">
    <location>
        <begin position="387"/>
        <end position="407"/>
    </location>
</feature>
<accession>A0ABZ1AJV1</accession>
<dbReference type="Gene3D" id="2.70.98.70">
    <property type="match status" value="1"/>
</dbReference>
<name>A0ABZ1AJV1_AROEV</name>
<dbReference type="Pfam" id="PF04892">
    <property type="entry name" value="VanZ"/>
    <property type="match status" value="1"/>
</dbReference>
<dbReference type="InterPro" id="IPR006976">
    <property type="entry name" value="VanZ-like"/>
</dbReference>
<feature type="transmembrane region" description="Helical" evidence="2">
    <location>
        <begin position="413"/>
        <end position="433"/>
    </location>
</feature>
<dbReference type="Gene3D" id="1.50.10.100">
    <property type="entry name" value="Chondroitin AC/alginate lyase"/>
    <property type="match status" value="1"/>
</dbReference>
<keyword evidence="2" id="KW-0812">Transmembrane</keyword>
<dbReference type="PANTHER" id="PTHR28008">
    <property type="entry name" value="DOMAIN PROTEIN, PUTATIVE (AFU_ORTHOLOGUE AFUA_3G10980)-RELATED"/>
    <property type="match status" value="1"/>
</dbReference>
<dbReference type="InterPro" id="IPR012480">
    <property type="entry name" value="Hepar_II_III_C"/>
</dbReference>
<keyword evidence="2" id="KW-0472">Membrane</keyword>
<feature type="transmembrane region" description="Helical" evidence="2">
    <location>
        <begin position="272"/>
        <end position="291"/>
    </location>
</feature>
<dbReference type="InterPro" id="IPR032518">
    <property type="entry name" value="HepII_N"/>
</dbReference>